<dbReference type="GO" id="GO:0008713">
    <property type="term" value="F:ADP-heptose-lipopolysaccharide heptosyltransferase activity"/>
    <property type="evidence" value="ECO:0007669"/>
    <property type="project" value="UniProtKB-EC"/>
</dbReference>
<accession>A0A1C3JC32</accession>
<evidence type="ECO:0000256" key="1">
    <source>
        <dbReference type="ARBA" id="ARBA00022676"/>
    </source>
</evidence>
<dbReference type="Proteomes" id="UP000092819">
    <property type="component" value="Unassembled WGS sequence"/>
</dbReference>
<dbReference type="InterPro" id="IPR002201">
    <property type="entry name" value="Glyco_trans_9"/>
</dbReference>
<keyword evidence="7" id="KW-1185">Reference proteome</keyword>
<dbReference type="GO" id="GO:0005829">
    <property type="term" value="C:cytosol"/>
    <property type="evidence" value="ECO:0007669"/>
    <property type="project" value="TreeGrafter"/>
</dbReference>
<evidence type="ECO:0000313" key="6">
    <source>
        <dbReference type="EMBL" id="SBT12669.1"/>
    </source>
</evidence>
<sequence length="352" mass="39190">MKKILIIGPSWVGDMVMSQSLYIVLKKLHPESQIDVIAPGWCKPILERMPEIHQAIEMPIGHGAFDLLGRREIGKSLRANQYDHAYILPKSAKSALIPWFANIPLRTGWKGEMRYGLLNDLRPNMKSFQFMVERYVALAYTEKEMIDSSSLGGLDTLPRPQLFINETEQTATIAKFNLESDSSIIGLCPGAEFGPAKKWPEEHYAEVATNMSQMGKQIWLFGSQKDLETCNNIRALVPKELQYRIHVLAGQTSLIEAVDLLGACDTVVANDSGLMHVAAAVGCNVVAVYGSTSPKYTPPLAEKVEIVHTDIDCRPCFKRECEFKHLKCLTELSPKQVLDSIQKLEAISVSAC</sequence>
<comment type="similarity">
    <text evidence="3">Belongs to the glycosyltransferase 9 family.</text>
</comment>
<keyword evidence="2 6" id="KW-0808">Transferase</keyword>
<gene>
    <name evidence="6" type="primary">rfaF</name>
    <name evidence="6" type="ORF">VCE7224_01412</name>
</gene>
<proteinExistence type="inferred from homology"/>
<dbReference type="CDD" id="cd03789">
    <property type="entry name" value="GT9_LPS_heptosyltransferase"/>
    <property type="match status" value="1"/>
</dbReference>
<dbReference type="GO" id="GO:0009244">
    <property type="term" value="P:lipopolysaccharide core region biosynthetic process"/>
    <property type="evidence" value="ECO:0007669"/>
    <property type="project" value="TreeGrafter"/>
</dbReference>
<evidence type="ECO:0000256" key="2">
    <source>
        <dbReference type="ARBA" id="ARBA00022679"/>
    </source>
</evidence>
<dbReference type="PANTHER" id="PTHR30160">
    <property type="entry name" value="TETRAACYLDISACCHARIDE 4'-KINASE-RELATED"/>
    <property type="match status" value="1"/>
</dbReference>
<name>A0A1C3JC32_9VIBR</name>
<dbReference type="InterPro" id="IPR051199">
    <property type="entry name" value="LPS_LOS_Heptosyltrfase"/>
</dbReference>
<evidence type="ECO:0000256" key="3">
    <source>
        <dbReference type="ARBA" id="ARBA00043995"/>
    </source>
</evidence>
<dbReference type="Gene3D" id="3.40.50.2000">
    <property type="entry name" value="Glycogen Phosphorylase B"/>
    <property type="match status" value="2"/>
</dbReference>
<comment type="catalytic activity">
    <reaction evidence="5">
        <text>an L-alpha-D-Hep-(1-&gt;5)-[alpha-Kdo-(2-&gt;4)]-alpha-Kdo-(2-&gt;6)-lipid A + ADP-L-glycero-beta-D-manno-heptose = an L-alpha-D-Hep-(1-&gt;3)-L-alpha-D-Hep-(1-&gt;5)-[alpha-Kdo-(2-&gt;4)]-alpha-Kdo-(2-&gt;6)-lipid A + ADP + H(+)</text>
        <dbReference type="Rhea" id="RHEA:74071"/>
        <dbReference type="ChEBI" id="CHEBI:15378"/>
        <dbReference type="ChEBI" id="CHEBI:61506"/>
        <dbReference type="ChEBI" id="CHEBI:193068"/>
        <dbReference type="ChEBI" id="CHEBI:193069"/>
        <dbReference type="ChEBI" id="CHEBI:456216"/>
        <dbReference type="EC" id="2.4.99.24"/>
    </reaction>
</comment>
<protein>
    <recommendedName>
        <fullName evidence="4">lipopolysaccharide heptosyltransferase II</fullName>
        <ecNumber evidence="4">2.4.99.24</ecNumber>
    </recommendedName>
</protein>
<dbReference type="NCBIfam" id="TIGR02195">
    <property type="entry name" value="heptsyl_trn_II"/>
    <property type="match status" value="1"/>
</dbReference>
<dbReference type="SUPFAM" id="SSF53756">
    <property type="entry name" value="UDP-Glycosyltransferase/glycogen phosphorylase"/>
    <property type="match status" value="1"/>
</dbReference>
<dbReference type="Pfam" id="PF01075">
    <property type="entry name" value="Glyco_transf_9"/>
    <property type="match status" value="1"/>
</dbReference>
<dbReference type="EC" id="2.4.99.24" evidence="4"/>
<dbReference type="RefSeq" id="WP_065675994.1">
    <property type="nucleotide sequence ID" value="NZ_AP025463.1"/>
</dbReference>
<dbReference type="AlphaFoldDB" id="A0A1C3JC32"/>
<dbReference type="FunFam" id="3.40.50.2000:FF:000023">
    <property type="entry name" value="ADP-heptose--LPS heptosyltransferase II"/>
    <property type="match status" value="1"/>
</dbReference>
<dbReference type="InterPro" id="IPR011910">
    <property type="entry name" value="RfaF"/>
</dbReference>
<dbReference type="PANTHER" id="PTHR30160:SF7">
    <property type="entry name" value="ADP-HEPTOSE--LPS HEPTOSYLTRANSFERASE 2"/>
    <property type="match status" value="1"/>
</dbReference>
<keyword evidence="1" id="KW-0328">Glycosyltransferase</keyword>
<organism evidence="6 7">
    <name type="scientific">Vibrio celticus</name>
    <dbReference type="NCBI Taxonomy" id="446372"/>
    <lineage>
        <taxon>Bacteria</taxon>
        <taxon>Pseudomonadati</taxon>
        <taxon>Pseudomonadota</taxon>
        <taxon>Gammaproteobacteria</taxon>
        <taxon>Vibrionales</taxon>
        <taxon>Vibrionaceae</taxon>
        <taxon>Vibrio</taxon>
    </lineage>
</organism>
<evidence type="ECO:0000256" key="4">
    <source>
        <dbReference type="ARBA" id="ARBA00044042"/>
    </source>
</evidence>
<evidence type="ECO:0000313" key="7">
    <source>
        <dbReference type="Proteomes" id="UP000092819"/>
    </source>
</evidence>
<dbReference type="EMBL" id="FLQZ01000030">
    <property type="protein sequence ID" value="SBT12669.1"/>
    <property type="molecule type" value="Genomic_DNA"/>
</dbReference>
<reference evidence="7" key="1">
    <citation type="submission" date="2016-06" db="EMBL/GenBank/DDBJ databases">
        <authorList>
            <person name="Rodrigo-Torres L."/>
            <person name="Arahal D.R."/>
        </authorList>
    </citation>
    <scope>NUCLEOTIDE SEQUENCE [LARGE SCALE GENOMIC DNA]</scope>
    <source>
        <strain evidence="7">CECT 7224</strain>
    </source>
</reference>
<evidence type="ECO:0000256" key="5">
    <source>
        <dbReference type="ARBA" id="ARBA00047503"/>
    </source>
</evidence>